<feature type="compositionally biased region" description="Basic and acidic residues" evidence="1">
    <location>
        <begin position="85"/>
        <end position="111"/>
    </location>
</feature>
<protein>
    <submittedName>
        <fullName evidence="2">Uncharacterized protein</fullName>
    </submittedName>
</protein>
<dbReference type="Proteomes" id="UP001159364">
    <property type="component" value="Linkage Group LG05"/>
</dbReference>
<feature type="region of interest" description="Disordered" evidence="1">
    <location>
        <begin position="1"/>
        <end position="141"/>
    </location>
</feature>
<evidence type="ECO:0000256" key="1">
    <source>
        <dbReference type="SAM" id="MobiDB-lite"/>
    </source>
</evidence>
<feature type="compositionally biased region" description="Basic and acidic residues" evidence="1">
    <location>
        <begin position="25"/>
        <end position="77"/>
    </location>
</feature>
<comment type="caution">
    <text evidence="2">The sequence shown here is derived from an EMBL/GenBank/DDBJ whole genome shotgun (WGS) entry which is preliminary data.</text>
</comment>
<accession>A0AAV8TG99</accession>
<dbReference type="EMBL" id="JAIWQS010000005">
    <property type="protein sequence ID" value="KAJ8765290.1"/>
    <property type="molecule type" value="Genomic_DNA"/>
</dbReference>
<keyword evidence="3" id="KW-1185">Reference proteome</keyword>
<evidence type="ECO:0000313" key="2">
    <source>
        <dbReference type="EMBL" id="KAJ8765290.1"/>
    </source>
</evidence>
<proteinExistence type="predicted"/>
<sequence>MGACATKPKVAKDNEGKAPVPPPETVKEEVAAEVKKEEVTGVAEEEKKVVEREVGDQGHGKVKDVDDDHKVDDDSSKRRSLSNLFKEKEGEKQIPEADNKPVEQVKQETVETGKVTEPLPQEPLIVTTEEPLVAPKPADESSLTQKLVEELLLTENDKSVDPVKKRDVSLNQGFVEAPEVLPKEKKPDIPLESIPIKAEEVKVEETGRDHSRSDQTH</sequence>
<dbReference type="AlphaFoldDB" id="A0AAV8TG99"/>
<gene>
    <name evidence="2" type="ORF">K2173_011987</name>
</gene>
<evidence type="ECO:0000313" key="3">
    <source>
        <dbReference type="Proteomes" id="UP001159364"/>
    </source>
</evidence>
<organism evidence="2 3">
    <name type="scientific">Erythroxylum novogranatense</name>
    <dbReference type="NCBI Taxonomy" id="1862640"/>
    <lineage>
        <taxon>Eukaryota</taxon>
        <taxon>Viridiplantae</taxon>
        <taxon>Streptophyta</taxon>
        <taxon>Embryophyta</taxon>
        <taxon>Tracheophyta</taxon>
        <taxon>Spermatophyta</taxon>
        <taxon>Magnoliopsida</taxon>
        <taxon>eudicotyledons</taxon>
        <taxon>Gunneridae</taxon>
        <taxon>Pentapetalae</taxon>
        <taxon>rosids</taxon>
        <taxon>fabids</taxon>
        <taxon>Malpighiales</taxon>
        <taxon>Erythroxylaceae</taxon>
        <taxon>Erythroxylum</taxon>
    </lineage>
</organism>
<reference evidence="2 3" key="1">
    <citation type="submission" date="2021-09" db="EMBL/GenBank/DDBJ databases">
        <title>Genomic insights and catalytic innovation underlie evolution of tropane alkaloids biosynthesis.</title>
        <authorList>
            <person name="Wang Y.-J."/>
            <person name="Tian T."/>
            <person name="Huang J.-P."/>
            <person name="Huang S.-X."/>
        </authorList>
    </citation>
    <scope>NUCLEOTIDE SEQUENCE [LARGE SCALE GENOMIC DNA]</scope>
    <source>
        <strain evidence="2">KIB-2018</strain>
        <tissue evidence="2">Leaf</tissue>
    </source>
</reference>
<name>A0AAV8TG99_9ROSI</name>